<dbReference type="AlphaFoldDB" id="A0A564N2A7"/>
<dbReference type="SUPFAM" id="SSF53335">
    <property type="entry name" value="S-adenosyl-L-methionine-dependent methyltransferases"/>
    <property type="match status" value="1"/>
</dbReference>
<proteinExistence type="predicted"/>
<dbReference type="RefSeq" id="WP_142463779.1">
    <property type="nucleotide sequence ID" value="NZ_CABGHF010000034.1"/>
</dbReference>
<protein>
    <submittedName>
        <fullName evidence="1">Uncharacterized protein</fullName>
    </submittedName>
</protein>
<gene>
    <name evidence="1" type="ORF">SB6408_01897</name>
</gene>
<dbReference type="Proteomes" id="UP000318370">
    <property type="component" value="Unassembled WGS sequence"/>
</dbReference>
<reference evidence="1 2" key="1">
    <citation type="submission" date="2019-07" db="EMBL/GenBank/DDBJ databases">
        <authorList>
            <person name="Brisse S."/>
            <person name="Rodrigues C."/>
            <person name="Thorpe H."/>
        </authorList>
    </citation>
    <scope>NUCLEOTIDE SEQUENCE [LARGE SCALE GENOMIC DNA]</scope>
    <source>
        <strain evidence="1">SB6408</strain>
    </source>
</reference>
<dbReference type="EMBL" id="CABGHF010000034">
    <property type="protein sequence ID" value="VUT00291.1"/>
    <property type="molecule type" value="Genomic_DNA"/>
</dbReference>
<dbReference type="Gene3D" id="3.40.50.150">
    <property type="entry name" value="Vaccinia Virus protein VP39"/>
    <property type="match status" value="1"/>
</dbReference>
<sequence>MTKSFLEGKIQSVFDDFEQERWCNLNTNGFSYENYQSKVNQQKYIIKYYGAYFCELYGMFGKFLNSYTEKDLNILSIGCGSGVDCEALNRVCIDQNRVVNKRYVGIDIVDWNYRPDFQWSSFKTISASNLDSSDVENVDLFVFPKSLTELPEDIRVHIGNTITTYSKKDIIYFINTYVTNNPTNPDCVDGISQFSKINKILNDNSWECSSEPSVYYYKKDSGWLGYNFDFFKIPDEVSEFVSELKDSCNNHNNSKMCLDCDIDFWPIFTSKYLAYNLLIYTRG</sequence>
<evidence type="ECO:0000313" key="2">
    <source>
        <dbReference type="Proteomes" id="UP000318370"/>
    </source>
</evidence>
<evidence type="ECO:0000313" key="1">
    <source>
        <dbReference type="EMBL" id="VUT00291.1"/>
    </source>
</evidence>
<dbReference type="InterPro" id="IPR029063">
    <property type="entry name" value="SAM-dependent_MTases_sf"/>
</dbReference>
<accession>A0A564N2A7</accession>
<name>A0A564N2A7_9ENTR</name>
<organism evidence="1 2">
    <name type="scientific">Klebsiella spallanzanii</name>
    <dbReference type="NCBI Taxonomy" id="2587528"/>
    <lineage>
        <taxon>Bacteria</taxon>
        <taxon>Pseudomonadati</taxon>
        <taxon>Pseudomonadota</taxon>
        <taxon>Gammaproteobacteria</taxon>
        <taxon>Enterobacterales</taxon>
        <taxon>Enterobacteriaceae</taxon>
        <taxon>Klebsiella/Raoultella group</taxon>
        <taxon>Klebsiella</taxon>
    </lineage>
</organism>